<sequence>SPKVSSGEGAGSPSGFPVGSMPRHLPRRPASCSPHHMEATTASLNLAGTAWLLLLAGTAPSLLDATASAHWDTTPLLLHGTAPLPLAAAFALSDHTTMASSCFNDATASAGALWEVPSQLP</sequence>
<accession>A0ABQ9TCH5</accession>
<feature type="non-terminal residue" evidence="2">
    <location>
        <position position="1"/>
    </location>
</feature>
<reference evidence="2 3" key="1">
    <citation type="submission" date="2023-05" db="EMBL/GenBank/DDBJ databases">
        <title>B98-5 Cell Line De Novo Hybrid Assembly: An Optical Mapping Approach.</title>
        <authorList>
            <person name="Kananen K."/>
            <person name="Auerbach J.A."/>
            <person name="Kautto E."/>
            <person name="Blachly J.S."/>
        </authorList>
    </citation>
    <scope>NUCLEOTIDE SEQUENCE [LARGE SCALE GENOMIC DNA]</scope>
    <source>
        <strain evidence="2">B95-8</strain>
        <tissue evidence="2">Cell line</tissue>
    </source>
</reference>
<evidence type="ECO:0000313" key="2">
    <source>
        <dbReference type="EMBL" id="KAK2082411.1"/>
    </source>
</evidence>
<feature type="region of interest" description="Disordered" evidence="1">
    <location>
        <begin position="1"/>
        <end position="36"/>
    </location>
</feature>
<name>A0ABQ9TCH5_SAGOE</name>
<proteinExistence type="predicted"/>
<protein>
    <submittedName>
        <fullName evidence="2">Uncharacterized protein</fullName>
    </submittedName>
</protein>
<dbReference type="EMBL" id="JASSZA010000037">
    <property type="protein sequence ID" value="KAK2082411.1"/>
    <property type="molecule type" value="Genomic_DNA"/>
</dbReference>
<gene>
    <name evidence="2" type="ORF">P7K49_039911</name>
</gene>
<evidence type="ECO:0000256" key="1">
    <source>
        <dbReference type="SAM" id="MobiDB-lite"/>
    </source>
</evidence>
<comment type="caution">
    <text evidence="2">The sequence shown here is derived from an EMBL/GenBank/DDBJ whole genome shotgun (WGS) entry which is preliminary data.</text>
</comment>
<organism evidence="2 3">
    <name type="scientific">Saguinus oedipus</name>
    <name type="common">Cotton-top tamarin</name>
    <name type="synonym">Oedipomidas oedipus</name>
    <dbReference type="NCBI Taxonomy" id="9490"/>
    <lineage>
        <taxon>Eukaryota</taxon>
        <taxon>Metazoa</taxon>
        <taxon>Chordata</taxon>
        <taxon>Craniata</taxon>
        <taxon>Vertebrata</taxon>
        <taxon>Euteleostomi</taxon>
        <taxon>Mammalia</taxon>
        <taxon>Eutheria</taxon>
        <taxon>Euarchontoglires</taxon>
        <taxon>Primates</taxon>
        <taxon>Haplorrhini</taxon>
        <taxon>Platyrrhini</taxon>
        <taxon>Cebidae</taxon>
        <taxon>Callitrichinae</taxon>
        <taxon>Saguinus</taxon>
    </lineage>
</organism>
<evidence type="ECO:0000313" key="3">
    <source>
        <dbReference type="Proteomes" id="UP001266305"/>
    </source>
</evidence>
<dbReference type="Proteomes" id="UP001266305">
    <property type="component" value="Unassembled WGS sequence"/>
</dbReference>
<keyword evidence="3" id="KW-1185">Reference proteome</keyword>